<dbReference type="EMBL" id="QMIG01000020">
    <property type="protein sequence ID" value="RAW11423.1"/>
    <property type="molecule type" value="Genomic_DNA"/>
</dbReference>
<keyword evidence="2" id="KW-1185">Reference proteome</keyword>
<proteinExistence type="predicted"/>
<dbReference type="AlphaFoldDB" id="A0A329QG56"/>
<accession>A0A329QG56</accession>
<dbReference type="Proteomes" id="UP000250462">
    <property type="component" value="Unassembled WGS sequence"/>
</dbReference>
<name>A0A329QG56_9ACTN</name>
<evidence type="ECO:0000313" key="1">
    <source>
        <dbReference type="EMBL" id="RAW11423.1"/>
    </source>
</evidence>
<protein>
    <submittedName>
        <fullName evidence="1">Uncharacterized protein</fullName>
    </submittedName>
</protein>
<reference evidence="1 2" key="1">
    <citation type="submission" date="2018-06" db="EMBL/GenBank/DDBJ databases">
        <title>Phytoactinopolyspora halophila sp. nov., a novel halophilic actinomycete isolated from a saline soil in China.</title>
        <authorList>
            <person name="Tang S.-K."/>
        </authorList>
    </citation>
    <scope>NUCLEOTIDE SEQUENCE [LARGE SCALE GENOMIC DNA]</scope>
    <source>
        <strain evidence="1 2">YIM 96934</strain>
    </source>
</reference>
<sequence>MAEQHGQGMPMTAEAARSARVLLVGKRVRVLDELGRSLQHLGMEAIQETDLERARNSIDGSSVDVVALGRAVRGAKREALVSALRAQNPSLKVVDGLAPIPQLLVAQIQESLSTPSGDARIVNSAVYEQVNNRVVLMMQRSADVTVTMLRLDLMHRLHQMPIFVGRLGDGRQNIPIGRKIGRGERFLVVQADEQTSAHQVN</sequence>
<organism evidence="1 2">
    <name type="scientific">Phytoactinopolyspora halophila</name>
    <dbReference type="NCBI Taxonomy" id="1981511"/>
    <lineage>
        <taxon>Bacteria</taxon>
        <taxon>Bacillati</taxon>
        <taxon>Actinomycetota</taxon>
        <taxon>Actinomycetes</taxon>
        <taxon>Jiangellales</taxon>
        <taxon>Jiangellaceae</taxon>
        <taxon>Phytoactinopolyspora</taxon>
    </lineage>
</organism>
<dbReference type="RefSeq" id="WP_112259434.1">
    <property type="nucleotide sequence ID" value="NZ_QMIG01000020.1"/>
</dbReference>
<evidence type="ECO:0000313" key="2">
    <source>
        <dbReference type="Proteomes" id="UP000250462"/>
    </source>
</evidence>
<gene>
    <name evidence="1" type="ORF">DPM12_16410</name>
</gene>
<comment type="caution">
    <text evidence="1">The sequence shown here is derived from an EMBL/GenBank/DDBJ whole genome shotgun (WGS) entry which is preliminary data.</text>
</comment>